<comment type="subcellular location">
    <subcellularLocation>
        <location evidence="1">Cell outer membrane</location>
        <topology evidence="1">Multi-pass membrane protein</topology>
    </subcellularLocation>
</comment>
<dbReference type="STRING" id="913024.SAMN05421741_10730"/>
<dbReference type="GO" id="GO:0009279">
    <property type="term" value="C:cell outer membrane"/>
    <property type="evidence" value="ECO:0007669"/>
    <property type="project" value="UniProtKB-SubCell"/>
</dbReference>
<protein>
    <submittedName>
        <fullName evidence="18">Polysaccharide export outer membrane protein</fullName>
    </submittedName>
</protein>
<evidence type="ECO:0000256" key="4">
    <source>
        <dbReference type="ARBA" id="ARBA00022452"/>
    </source>
</evidence>
<evidence type="ECO:0000313" key="18">
    <source>
        <dbReference type="EMBL" id="SFN55304.1"/>
    </source>
</evidence>
<evidence type="ECO:0000256" key="7">
    <source>
        <dbReference type="ARBA" id="ARBA00022729"/>
    </source>
</evidence>
<dbReference type="EMBL" id="FOVI01000007">
    <property type="protein sequence ID" value="SFN55304.1"/>
    <property type="molecule type" value="Genomic_DNA"/>
</dbReference>
<dbReference type="PANTHER" id="PTHR33619:SF3">
    <property type="entry name" value="POLYSACCHARIDE EXPORT PROTEIN GFCE-RELATED"/>
    <property type="match status" value="1"/>
</dbReference>
<keyword evidence="9" id="KW-0406">Ion transport</keyword>
<dbReference type="AlphaFoldDB" id="A0A1I4ZYK6"/>
<reference evidence="19" key="1">
    <citation type="submission" date="2016-10" db="EMBL/GenBank/DDBJ databases">
        <authorList>
            <person name="Varghese N."/>
            <person name="Submissions S."/>
        </authorList>
    </citation>
    <scope>NUCLEOTIDE SEQUENCE [LARGE SCALE GENOMIC DNA]</scope>
    <source>
        <strain evidence="19">DS-12</strain>
    </source>
</reference>
<keyword evidence="11 15" id="KW-0472">Membrane</keyword>
<dbReference type="InterPro" id="IPR049712">
    <property type="entry name" value="Poly_export"/>
</dbReference>
<keyword evidence="6 15" id="KW-0812">Transmembrane</keyword>
<evidence type="ECO:0000313" key="19">
    <source>
        <dbReference type="Proteomes" id="UP000199036"/>
    </source>
</evidence>
<feature type="domain" description="SLBB" evidence="17">
    <location>
        <begin position="140"/>
        <end position="219"/>
    </location>
</feature>
<keyword evidence="12" id="KW-0564">Palmitate</keyword>
<evidence type="ECO:0000256" key="11">
    <source>
        <dbReference type="ARBA" id="ARBA00023136"/>
    </source>
</evidence>
<dbReference type="GO" id="GO:0015288">
    <property type="term" value="F:porin activity"/>
    <property type="evidence" value="ECO:0007669"/>
    <property type="project" value="UniProtKB-KW"/>
</dbReference>
<evidence type="ECO:0000256" key="14">
    <source>
        <dbReference type="ARBA" id="ARBA00023288"/>
    </source>
</evidence>
<keyword evidence="3" id="KW-0813">Transport</keyword>
<keyword evidence="19" id="KW-1185">Reference proteome</keyword>
<keyword evidence="4" id="KW-1134">Transmembrane beta strand</keyword>
<proteinExistence type="inferred from homology"/>
<dbReference type="Gene3D" id="3.10.560.10">
    <property type="entry name" value="Outer membrane lipoprotein wza domain like"/>
    <property type="match status" value="1"/>
</dbReference>
<sequence>MKKIILPIVVATVLLTSCASREKIAYYQGIDNTEIVNKKFETKINPDDLLMIIVSAQDPLAVQPFNLTTNLSVDPMNQAGGGQMQQQLYLVDDKGYIDFPTLGKIDVGNKTKEQIVQDLQTKISKYVKNPIVNLRIMNYKVTVQGEVKMPGTHRVTSERITLLEAISLSGDLTTYGKRDNILVLREENGEIKHHRVDLTKADFINSDFYYLKQNDVVYVEPNKVAVNSSAVGPNISIYLSAISLLLTTVAIILTNSNK</sequence>
<keyword evidence="5" id="KW-0762">Sugar transport</keyword>
<keyword evidence="7" id="KW-0732">Signal</keyword>
<comment type="similarity">
    <text evidence="2">Belongs to the BexD/CtrA/VexA family.</text>
</comment>
<keyword evidence="10" id="KW-0626">Porin</keyword>
<keyword evidence="15" id="KW-1133">Transmembrane helix</keyword>
<evidence type="ECO:0000256" key="8">
    <source>
        <dbReference type="ARBA" id="ARBA00023047"/>
    </source>
</evidence>
<dbReference type="PANTHER" id="PTHR33619">
    <property type="entry name" value="POLYSACCHARIDE EXPORT PROTEIN GFCE-RELATED"/>
    <property type="match status" value="1"/>
</dbReference>
<organism evidence="18 19">
    <name type="scientific">Paenimyroides ummariense</name>
    <dbReference type="NCBI Taxonomy" id="913024"/>
    <lineage>
        <taxon>Bacteria</taxon>
        <taxon>Pseudomonadati</taxon>
        <taxon>Bacteroidota</taxon>
        <taxon>Flavobacteriia</taxon>
        <taxon>Flavobacteriales</taxon>
        <taxon>Flavobacteriaceae</taxon>
        <taxon>Paenimyroides</taxon>
    </lineage>
</organism>
<evidence type="ECO:0000256" key="12">
    <source>
        <dbReference type="ARBA" id="ARBA00023139"/>
    </source>
</evidence>
<evidence type="ECO:0000256" key="3">
    <source>
        <dbReference type="ARBA" id="ARBA00022448"/>
    </source>
</evidence>
<keyword evidence="14" id="KW-0449">Lipoprotein</keyword>
<name>A0A1I4ZYK6_9FLAO</name>
<dbReference type="GO" id="GO:0046930">
    <property type="term" value="C:pore complex"/>
    <property type="evidence" value="ECO:0007669"/>
    <property type="project" value="UniProtKB-KW"/>
</dbReference>
<feature type="transmembrane region" description="Helical" evidence="15">
    <location>
        <begin position="235"/>
        <end position="254"/>
    </location>
</feature>
<evidence type="ECO:0000256" key="10">
    <source>
        <dbReference type="ARBA" id="ARBA00023114"/>
    </source>
</evidence>
<evidence type="ECO:0000256" key="13">
    <source>
        <dbReference type="ARBA" id="ARBA00023237"/>
    </source>
</evidence>
<keyword evidence="8" id="KW-0625">Polysaccharide transport</keyword>
<evidence type="ECO:0000259" key="16">
    <source>
        <dbReference type="Pfam" id="PF02563"/>
    </source>
</evidence>
<dbReference type="InterPro" id="IPR054765">
    <property type="entry name" value="SLBB_dom"/>
</dbReference>
<gene>
    <name evidence="18" type="ORF">SAMN05421741_10730</name>
</gene>
<evidence type="ECO:0000256" key="1">
    <source>
        <dbReference type="ARBA" id="ARBA00004571"/>
    </source>
</evidence>
<dbReference type="OrthoDB" id="662756at2"/>
<dbReference type="RefSeq" id="WP_091521208.1">
    <property type="nucleotide sequence ID" value="NZ_FOVI01000007.1"/>
</dbReference>
<evidence type="ECO:0000256" key="15">
    <source>
        <dbReference type="SAM" id="Phobius"/>
    </source>
</evidence>
<evidence type="ECO:0000256" key="9">
    <source>
        <dbReference type="ARBA" id="ARBA00023065"/>
    </source>
</evidence>
<feature type="domain" description="Polysaccharide export protein N-terminal" evidence="16">
    <location>
        <begin position="41"/>
        <end position="136"/>
    </location>
</feature>
<evidence type="ECO:0000259" key="17">
    <source>
        <dbReference type="Pfam" id="PF22461"/>
    </source>
</evidence>
<evidence type="ECO:0000256" key="6">
    <source>
        <dbReference type="ARBA" id="ARBA00022692"/>
    </source>
</evidence>
<accession>A0A1I4ZYK6</accession>
<evidence type="ECO:0000256" key="5">
    <source>
        <dbReference type="ARBA" id="ARBA00022597"/>
    </source>
</evidence>
<dbReference type="PROSITE" id="PS51257">
    <property type="entry name" value="PROKAR_LIPOPROTEIN"/>
    <property type="match status" value="1"/>
</dbReference>
<dbReference type="Pfam" id="PF02563">
    <property type="entry name" value="Poly_export"/>
    <property type="match status" value="1"/>
</dbReference>
<dbReference type="Proteomes" id="UP000199036">
    <property type="component" value="Unassembled WGS sequence"/>
</dbReference>
<dbReference type="GO" id="GO:0015159">
    <property type="term" value="F:polysaccharide transmembrane transporter activity"/>
    <property type="evidence" value="ECO:0007669"/>
    <property type="project" value="InterPro"/>
</dbReference>
<dbReference type="Gene3D" id="3.30.1950.10">
    <property type="entry name" value="wza like domain"/>
    <property type="match status" value="1"/>
</dbReference>
<dbReference type="InterPro" id="IPR003715">
    <property type="entry name" value="Poly_export_N"/>
</dbReference>
<dbReference type="Pfam" id="PF22461">
    <property type="entry name" value="SLBB_2"/>
    <property type="match status" value="1"/>
</dbReference>
<dbReference type="GO" id="GO:0006811">
    <property type="term" value="P:monoatomic ion transport"/>
    <property type="evidence" value="ECO:0007669"/>
    <property type="project" value="UniProtKB-KW"/>
</dbReference>
<evidence type="ECO:0000256" key="2">
    <source>
        <dbReference type="ARBA" id="ARBA00009450"/>
    </source>
</evidence>
<keyword evidence="13" id="KW-0998">Cell outer membrane</keyword>